<protein>
    <submittedName>
        <fullName evidence="3">Invasion associated locus B (IalB) protein</fullName>
    </submittedName>
</protein>
<proteinExistence type="predicted"/>
<evidence type="ECO:0000256" key="1">
    <source>
        <dbReference type="SAM" id="MobiDB-lite"/>
    </source>
</evidence>
<dbReference type="RefSeq" id="WP_085805243.1">
    <property type="nucleotide sequence ID" value="NZ_FWFX01000004.1"/>
</dbReference>
<dbReference type="InterPro" id="IPR038696">
    <property type="entry name" value="IalB_sf"/>
</dbReference>
<dbReference type="OrthoDB" id="9797912at2"/>
<keyword evidence="2" id="KW-0732">Signal</keyword>
<feature type="compositionally biased region" description="Acidic residues" evidence="1">
    <location>
        <begin position="50"/>
        <end position="60"/>
    </location>
</feature>
<evidence type="ECO:0000313" key="4">
    <source>
        <dbReference type="Proteomes" id="UP000193061"/>
    </source>
</evidence>
<feature type="compositionally biased region" description="Low complexity" evidence="1">
    <location>
        <begin position="29"/>
        <end position="49"/>
    </location>
</feature>
<keyword evidence="4" id="KW-1185">Reference proteome</keyword>
<gene>
    <name evidence="3" type="ORF">ROA7450_01707</name>
</gene>
<name>A0A1X6YZW7_9RHOB</name>
<dbReference type="Pfam" id="PF06776">
    <property type="entry name" value="IalB"/>
    <property type="match status" value="1"/>
</dbReference>
<organism evidence="3 4">
    <name type="scientific">Roseovarius albus</name>
    <dbReference type="NCBI Taxonomy" id="1247867"/>
    <lineage>
        <taxon>Bacteria</taxon>
        <taxon>Pseudomonadati</taxon>
        <taxon>Pseudomonadota</taxon>
        <taxon>Alphaproteobacteria</taxon>
        <taxon>Rhodobacterales</taxon>
        <taxon>Roseobacteraceae</taxon>
        <taxon>Roseovarius</taxon>
    </lineage>
</organism>
<dbReference type="Gene3D" id="2.60.40.1880">
    <property type="entry name" value="Invasion associated locus B (IalB) protein"/>
    <property type="match status" value="1"/>
</dbReference>
<evidence type="ECO:0000256" key="2">
    <source>
        <dbReference type="SAM" id="SignalP"/>
    </source>
</evidence>
<dbReference type="EMBL" id="FWFX01000004">
    <property type="protein sequence ID" value="SLN36043.1"/>
    <property type="molecule type" value="Genomic_DNA"/>
</dbReference>
<accession>A0A1X6YZW7</accession>
<sequence>MTKLYSSLSIIAVLAMGSMSYAQEETTETADTVVETENTTTETDAPAAEETPENTAEESQEAAAPALGEPAQPTVYIGETYGDWQVKCYTSEAEKDPCNMYQLLPDQAGNPVATIDLFRLAEGTQAVAGATIAVPLGTLLTQDLKIGIDGANAKVYKFLYCDANACFSQLGFTQGDVDAFKAGNEAVLQIIPYQAPDRPVNIRISLDGFTAAYNSDAVKNN</sequence>
<evidence type="ECO:0000313" key="3">
    <source>
        <dbReference type="EMBL" id="SLN36043.1"/>
    </source>
</evidence>
<reference evidence="3 4" key="1">
    <citation type="submission" date="2017-03" db="EMBL/GenBank/DDBJ databases">
        <authorList>
            <person name="Afonso C.L."/>
            <person name="Miller P.J."/>
            <person name="Scott M.A."/>
            <person name="Spackman E."/>
            <person name="Goraichik I."/>
            <person name="Dimitrov K.M."/>
            <person name="Suarez D.L."/>
            <person name="Swayne D.E."/>
        </authorList>
    </citation>
    <scope>NUCLEOTIDE SEQUENCE [LARGE SCALE GENOMIC DNA]</scope>
    <source>
        <strain evidence="3 4">CECT 7450</strain>
    </source>
</reference>
<feature type="chain" id="PRO_5010881359" evidence="2">
    <location>
        <begin position="23"/>
        <end position="221"/>
    </location>
</feature>
<feature type="signal peptide" evidence="2">
    <location>
        <begin position="1"/>
        <end position="22"/>
    </location>
</feature>
<dbReference type="AlphaFoldDB" id="A0A1X6YZW7"/>
<feature type="region of interest" description="Disordered" evidence="1">
    <location>
        <begin position="25"/>
        <end position="69"/>
    </location>
</feature>
<dbReference type="Proteomes" id="UP000193061">
    <property type="component" value="Unassembled WGS sequence"/>
</dbReference>
<dbReference type="InterPro" id="IPR010642">
    <property type="entry name" value="Invasion_prot_B"/>
</dbReference>